<evidence type="ECO:0000313" key="2">
    <source>
        <dbReference type="Proteomes" id="UP001162162"/>
    </source>
</evidence>
<dbReference type="GO" id="GO:0003676">
    <property type="term" value="F:nucleic acid binding"/>
    <property type="evidence" value="ECO:0007669"/>
    <property type="project" value="InterPro"/>
</dbReference>
<keyword evidence="2" id="KW-1185">Reference proteome</keyword>
<organism evidence="1 2">
    <name type="scientific">Aromia moschata</name>
    <dbReference type="NCBI Taxonomy" id="1265417"/>
    <lineage>
        <taxon>Eukaryota</taxon>
        <taxon>Metazoa</taxon>
        <taxon>Ecdysozoa</taxon>
        <taxon>Arthropoda</taxon>
        <taxon>Hexapoda</taxon>
        <taxon>Insecta</taxon>
        <taxon>Pterygota</taxon>
        <taxon>Neoptera</taxon>
        <taxon>Endopterygota</taxon>
        <taxon>Coleoptera</taxon>
        <taxon>Polyphaga</taxon>
        <taxon>Cucujiformia</taxon>
        <taxon>Chrysomeloidea</taxon>
        <taxon>Cerambycidae</taxon>
        <taxon>Cerambycinae</taxon>
        <taxon>Callichromatini</taxon>
        <taxon>Aromia</taxon>
    </lineage>
</organism>
<dbReference type="PANTHER" id="PTHR47326:SF1">
    <property type="entry name" value="HTH PSQ-TYPE DOMAIN-CONTAINING PROTEIN"/>
    <property type="match status" value="1"/>
</dbReference>
<comment type="caution">
    <text evidence="1">The sequence shown here is derived from an EMBL/GenBank/DDBJ whole genome shotgun (WGS) entry which is preliminary data.</text>
</comment>
<reference evidence="1" key="1">
    <citation type="journal article" date="2023" name="Insect Mol. Biol.">
        <title>Genome sequencing provides insights into the evolution of gene families encoding plant cell wall-degrading enzymes in longhorned beetles.</title>
        <authorList>
            <person name="Shin N.R."/>
            <person name="Okamura Y."/>
            <person name="Kirsch R."/>
            <person name="Pauchet Y."/>
        </authorList>
    </citation>
    <scope>NUCLEOTIDE SEQUENCE</scope>
    <source>
        <strain evidence="1">AMC_N1</strain>
    </source>
</reference>
<dbReference type="Proteomes" id="UP001162162">
    <property type="component" value="Unassembled WGS sequence"/>
</dbReference>
<accession>A0AAV8YMM3</accession>
<proteinExistence type="predicted"/>
<dbReference type="Gene3D" id="3.30.420.10">
    <property type="entry name" value="Ribonuclease H-like superfamily/Ribonuclease H"/>
    <property type="match status" value="1"/>
</dbReference>
<dbReference type="EMBL" id="JAPWTK010000064">
    <property type="protein sequence ID" value="KAJ8952745.1"/>
    <property type="molecule type" value="Genomic_DNA"/>
</dbReference>
<name>A0AAV8YMM3_9CUCU</name>
<evidence type="ECO:0000313" key="1">
    <source>
        <dbReference type="EMBL" id="KAJ8952745.1"/>
    </source>
</evidence>
<sequence length="160" mass="18936">MESIKKKGLHPYHFTPVQNLIQADFPARLDFAHFCRIQQIADPMFLNKVCERHFQYEFKINIWCGVIDNNLLGPFELPTKLNGKLYLDFQQIQLPNYLDDLPLQLRQNMLFMEDGAPAHFSRLLCYKKRFVTGRVHVNLGKEVKKQEEIFGWAKNRKINI</sequence>
<gene>
    <name evidence="1" type="ORF">NQ318_008059</name>
</gene>
<dbReference type="PANTHER" id="PTHR47326">
    <property type="entry name" value="TRANSPOSABLE ELEMENT TC3 TRANSPOSASE-LIKE PROTEIN"/>
    <property type="match status" value="1"/>
</dbReference>
<protein>
    <submittedName>
        <fullName evidence="1">Uncharacterized protein</fullName>
    </submittedName>
</protein>
<dbReference type="AlphaFoldDB" id="A0AAV8YMM3"/>
<dbReference type="InterPro" id="IPR036397">
    <property type="entry name" value="RNaseH_sf"/>
</dbReference>